<dbReference type="SUPFAM" id="SSF46785">
    <property type="entry name" value="Winged helix' DNA-binding domain"/>
    <property type="match status" value="1"/>
</dbReference>
<organism evidence="5 6">
    <name type="scientific">Capillimicrobium parvum</name>
    <dbReference type="NCBI Taxonomy" id="2884022"/>
    <lineage>
        <taxon>Bacteria</taxon>
        <taxon>Bacillati</taxon>
        <taxon>Actinomycetota</taxon>
        <taxon>Thermoleophilia</taxon>
        <taxon>Solirubrobacterales</taxon>
        <taxon>Capillimicrobiaceae</taxon>
        <taxon>Capillimicrobium</taxon>
    </lineage>
</organism>
<dbReference type="EMBL" id="CP087164">
    <property type="protein sequence ID" value="UGS38232.1"/>
    <property type="molecule type" value="Genomic_DNA"/>
</dbReference>
<dbReference type="SMART" id="SM00895">
    <property type="entry name" value="FCD"/>
    <property type="match status" value="1"/>
</dbReference>
<dbReference type="PANTHER" id="PTHR43537:SF45">
    <property type="entry name" value="GNTR FAMILY REGULATORY PROTEIN"/>
    <property type="match status" value="1"/>
</dbReference>
<keyword evidence="6" id="KW-1185">Reference proteome</keyword>
<dbReference type="InterPro" id="IPR008920">
    <property type="entry name" value="TF_FadR/GntR_C"/>
</dbReference>
<evidence type="ECO:0000256" key="1">
    <source>
        <dbReference type="ARBA" id="ARBA00023015"/>
    </source>
</evidence>
<dbReference type="SUPFAM" id="SSF48008">
    <property type="entry name" value="GntR ligand-binding domain-like"/>
    <property type="match status" value="1"/>
</dbReference>
<dbReference type="SMART" id="SM00345">
    <property type="entry name" value="HTH_GNTR"/>
    <property type="match status" value="1"/>
</dbReference>
<dbReference type="RefSeq" id="WP_259312262.1">
    <property type="nucleotide sequence ID" value="NZ_CP087164.1"/>
</dbReference>
<dbReference type="InterPro" id="IPR036390">
    <property type="entry name" value="WH_DNA-bd_sf"/>
</dbReference>
<name>A0A9E7C335_9ACTN</name>
<sequence>MATRMTELSLGVRPRNLSDVVFEAIRQAIVDRVLAPGEPLTEPALAERLKVSKTPVREALLRLRQIGLIEQNGARGLCVIQPSAAAVRQAYELREALESFTAARAAERASNADRERIARAAQSSLDAARKSDIAAFRDSDREFHSYIAELGDNARIASLIDDAGAVISTLMTRELTAGDDLVGCSLGHVAVAEAITASDGVAAAREMTTHIRLVWKLALERLAPGAEA</sequence>
<dbReference type="AlphaFoldDB" id="A0A9E7C335"/>
<dbReference type="Proteomes" id="UP001162834">
    <property type="component" value="Chromosome"/>
</dbReference>
<evidence type="ECO:0000259" key="4">
    <source>
        <dbReference type="PROSITE" id="PS50949"/>
    </source>
</evidence>
<keyword evidence="2" id="KW-0238">DNA-binding</keyword>
<reference evidence="5" key="1">
    <citation type="journal article" date="2022" name="Int. J. Syst. Evol. Microbiol.">
        <title>Pseudomonas aegrilactucae sp. nov. and Pseudomonas morbosilactucae sp. nov., pathogens causing bacterial rot of lettuce in Japan.</title>
        <authorList>
            <person name="Sawada H."/>
            <person name="Fujikawa T."/>
            <person name="Satou M."/>
        </authorList>
    </citation>
    <scope>NUCLEOTIDE SEQUENCE</scope>
    <source>
        <strain evidence="5">0166_1</strain>
    </source>
</reference>
<keyword evidence="1" id="KW-0805">Transcription regulation</keyword>
<dbReference type="GO" id="GO:0003677">
    <property type="term" value="F:DNA binding"/>
    <property type="evidence" value="ECO:0007669"/>
    <property type="project" value="UniProtKB-KW"/>
</dbReference>
<evidence type="ECO:0000256" key="2">
    <source>
        <dbReference type="ARBA" id="ARBA00023125"/>
    </source>
</evidence>
<dbReference type="InterPro" id="IPR011711">
    <property type="entry name" value="GntR_C"/>
</dbReference>
<dbReference type="InterPro" id="IPR036388">
    <property type="entry name" value="WH-like_DNA-bd_sf"/>
</dbReference>
<dbReference type="Gene3D" id="1.20.120.530">
    <property type="entry name" value="GntR ligand-binding domain-like"/>
    <property type="match status" value="1"/>
</dbReference>
<dbReference type="PROSITE" id="PS50949">
    <property type="entry name" value="HTH_GNTR"/>
    <property type="match status" value="1"/>
</dbReference>
<gene>
    <name evidence="5" type="primary">rspR_2</name>
    <name evidence="5" type="ORF">DSM104329_04656</name>
</gene>
<dbReference type="Pfam" id="PF07729">
    <property type="entry name" value="FCD"/>
    <property type="match status" value="1"/>
</dbReference>
<dbReference type="GO" id="GO:0003700">
    <property type="term" value="F:DNA-binding transcription factor activity"/>
    <property type="evidence" value="ECO:0007669"/>
    <property type="project" value="InterPro"/>
</dbReference>
<feature type="domain" description="HTH gntR-type" evidence="4">
    <location>
        <begin position="15"/>
        <end position="82"/>
    </location>
</feature>
<evidence type="ECO:0000313" key="5">
    <source>
        <dbReference type="EMBL" id="UGS38232.1"/>
    </source>
</evidence>
<accession>A0A9E7C335</accession>
<protein>
    <submittedName>
        <fullName evidence="5">HTH-type transcriptional repressor RspR</fullName>
    </submittedName>
</protein>
<evidence type="ECO:0000313" key="6">
    <source>
        <dbReference type="Proteomes" id="UP001162834"/>
    </source>
</evidence>
<evidence type="ECO:0000256" key="3">
    <source>
        <dbReference type="ARBA" id="ARBA00023163"/>
    </source>
</evidence>
<dbReference type="Pfam" id="PF00392">
    <property type="entry name" value="GntR"/>
    <property type="match status" value="1"/>
</dbReference>
<dbReference type="InterPro" id="IPR000524">
    <property type="entry name" value="Tscrpt_reg_HTH_GntR"/>
</dbReference>
<dbReference type="CDD" id="cd07377">
    <property type="entry name" value="WHTH_GntR"/>
    <property type="match status" value="1"/>
</dbReference>
<keyword evidence="3" id="KW-0804">Transcription</keyword>
<dbReference type="PANTHER" id="PTHR43537">
    <property type="entry name" value="TRANSCRIPTIONAL REGULATOR, GNTR FAMILY"/>
    <property type="match status" value="1"/>
</dbReference>
<dbReference type="Gene3D" id="1.10.10.10">
    <property type="entry name" value="Winged helix-like DNA-binding domain superfamily/Winged helix DNA-binding domain"/>
    <property type="match status" value="1"/>
</dbReference>
<proteinExistence type="predicted"/>
<dbReference type="KEGG" id="sbae:DSM104329_04656"/>